<dbReference type="PANTHER" id="PTHR46268:SF6">
    <property type="entry name" value="UNIVERSAL STRESS PROTEIN UP12"/>
    <property type="match status" value="1"/>
</dbReference>
<reference evidence="4" key="1">
    <citation type="journal article" date="2019" name="Int. J. Syst. Evol. Microbiol.">
        <title>The Global Catalogue of Microorganisms (GCM) 10K type strain sequencing project: providing services to taxonomists for standard genome sequencing and annotation.</title>
        <authorList>
            <consortium name="The Broad Institute Genomics Platform"/>
            <consortium name="The Broad Institute Genome Sequencing Center for Infectious Disease"/>
            <person name="Wu L."/>
            <person name="Ma J."/>
        </authorList>
    </citation>
    <scope>NUCLEOTIDE SEQUENCE [LARGE SCALE GENOMIC DNA]</scope>
    <source>
        <strain evidence="4">JCM 16961</strain>
    </source>
</reference>
<dbReference type="RefSeq" id="WP_344883711.1">
    <property type="nucleotide sequence ID" value="NZ_BAABCJ010000005.1"/>
</dbReference>
<proteinExistence type="inferred from homology"/>
<dbReference type="InterPro" id="IPR006016">
    <property type="entry name" value="UspA"/>
</dbReference>
<dbReference type="EMBL" id="BAABCJ010000005">
    <property type="protein sequence ID" value="GAA3705869.1"/>
    <property type="molecule type" value="Genomic_DNA"/>
</dbReference>
<comment type="caution">
    <text evidence="3">The sequence shown here is derived from an EMBL/GenBank/DDBJ whole genome shotgun (WGS) entry which is preliminary data.</text>
</comment>
<feature type="domain" description="UspA" evidence="2">
    <location>
        <begin position="146"/>
        <end position="277"/>
    </location>
</feature>
<comment type="similarity">
    <text evidence="1">Belongs to the universal stress protein A family.</text>
</comment>
<evidence type="ECO:0000313" key="4">
    <source>
        <dbReference type="Proteomes" id="UP001501536"/>
    </source>
</evidence>
<dbReference type="Pfam" id="PF00582">
    <property type="entry name" value="Usp"/>
    <property type="match status" value="2"/>
</dbReference>
<evidence type="ECO:0000256" key="1">
    <source>
        <dbReference type="ARBA" id="ARBA00008791"/>
    </source>
</evidence>
<gene>
    <name evidence="3" type="ORF">GCM10022377_19570</name>
</gene>
<name>A0ABP7DJW1_9MICC</name>
<evidence type="ECO:0000313" key="3">
    <source>
        <dbReference type="EMBL" id="GAA3705869.1"/>
    </source>
</evidence>
<feature type="domain" description="UspA" evidence="2">
    <location>
        <begin position="2"/>
        <end position="128"/>
    </location>
</feature>
<dbReference type="CDD" id="cd00293">
    <property type="entry name" value="USP-like"/>
    <property type="match status" value="1"/>
</dbReference>
<dbReference type="Gene3D" id="3.40.50.620">
    <property type="entry name" value="HUPs"/>
    <property type="match status" value="2"/>
</dbReference>
<dbReference type="SUPFAM" id="SSF52402">
    <property type="entry name" value="Adenine nucleotide alpha hydrolases-like"/>
    <property type="match status" value="2"/>
</dbReference>
<sequence>MKILVGYTHTAGGGDAVRLGVRLARALDATLELVMVLTSERGALVPRDAGYTQHVRTAAESWLGEAAGTVPDDVVVRTHLEHADSAAGGLLAASRRLGTTLIVVGGRERTGSVANSLLHASRVPVAVAPSAGIDVGVDAAGEALTRVTAAVGLRPGAEEVMRAAAAAAARTGTDLRVLSLVSLDARDPRGPEAAAAAAEHAERVRSSIQAASPHVAVEDVAVATGRGIEDAVRRAEWQPGDIVVVGSSRLASRGRIFLGSTAGKMLRALPVPLVIVPRETELTFDDEETTA</sequence>
<evidence type="ECO:0000259" key="2">
    <source>
        <dbReference type="Pfam" id="PF00582"/>
    </source>
</evidence>
<dbReference type="Proteomes" id="UP001501536">
    <property type="component" value="Unassembled WGS sequence"/>
</dbReference>
<protein>
    <submittedName>
        <fullName evidence="3">Universal stress protein</fullName>
    </submittedName>
</protein>
<dbReference type="PANTHER" id="PTHR46268">
    <property type="entry name" value="STRESS RESPONSE PROTEIN NHAX"/>
    <property type="match status" value="1"/>
</dbReference>
<dbReference type="InterPro" id="IPR014729">
    <property type="entry name" value="Rossmann-like_a/b/a_fold"/>
</dbReference>
<keyword evidence="4" id="KW-1185">Reference proteome</keyword>
<organism evidence="3 4">
    <name type="scientific">Zhihengliuella alba</name>
    <dbReference type="NCBI Taxonomy" id="547018"/>
    <lineage>
        <taxon>Bacteria</taxon>
        <taxon>Bacillati</taxon>
        <taxon>Actinomycetota</taxon>
        <taxon>Actinomycetes</taxon>
        <taxon>Micrococcales</taxon>
        <taxon>Micrococcaceae</taxon>
        <taxon>Zhihengliuella</taxon>
    </lineage>
</organism>
<accession>A0ABP7DJW1</accession>